<evidence type="ECO:0000256" key="6">
    <source>
        <dbReference type="ARBA" id="ARBA00022763"/>
    </source>
</evidence>
<keyword evidence="6" id="KW-0227">DNA damage</keyword>
<dbReference type="Pfam" id="PF14815">
    <property type="entry name" value="NUDIX_4"/>
    <property type="match status" value="1"/>
</dbReference>
<dbReference type="InterPro" id="IPR015797">
    <property type="entry name" value="NUDIX_hydrolase-like_dom_sf"/>
</dbReference>
<evidence type="ECO:0000256" key="17">
    <source>
        <dbReference type="PIRSR" id="PIRSR603561-1"/>
    </source>
</evidence>
<keyword evidence="5 18" id="KW-0479">Metal-binding</keyword>
<dbReference type="EC" id="3.6.1.55" evidence="12"/>
<dbReference type="NCBIfam" id="TIGR00586">
    <property type="entry name" value="mutt"/>
    <property type="match status" value="1"/>
</dbReference>
<evidence type="ECO:0000256" key="5">
    <source>
        <dbReference type="ARBA" id="ARBA00022723"/>
    </source>
</evidence>
<dbReference type="GO" id="GO:0035539">
    <property type="term" value="F:8-oxo-7,8-dihydrodeoxyguanosine triphosphate pyrophosphatase activity"/>
    <property type="evidence" value="ECO:0007669"/>
    <property type="project" value="UniProtKB-EC"/>
</dbReference>
<evidence type="ECO:0000256" key="4">
    <source>
        <dbReference type="ARBA" id="ARBA00022705"/>
    </source>
</evidence>
<dbReference type="RefSeq" id="WP_081148332.1">
    <property type="nucleotide sequence ID" value="NZ_CP020465.1"/>
</dbReference>
<dbReference type="InterPro" id="IPR047127">
    <property type="entry name" value="MutT-like"/>
</dbReference>
<dbReference type="PANTHER" id="PTHR47707:SF1">
    <property type="entry name" value="NUDIX HYDROLASE FAMILY PROTEIN"/>
    <property type="match status" value="1"/>
</dbReference>
<comment type="catalytic activity">
    <reaction evidence="11">
        <text>8-oxo-GTP + H2O = 8-oxo-GMP + diphosphate + H(+)</text>
        <dbReference type="Rhea" id="RHEA:67616"/>
        <dbReference type="ChEBI" id="CHEBI:15377"/>
        <dbReference type="ChEBI" id="CHEBI:15378"/>
        <dbReference type="ChEBI" id="CHEBI:33019"/>
        <dbReference type="ChEBI" id="CHEBI:143553"/>
        <dbReference type="ChEBI" id="CHEBI:145694"/>
    </reaction>
</comment>
<dbReference type="OrthoDB" id="9810648at2"/>
<dbReference type="InterPro" id="IPR020476">
    <property type="entry name" value="Nudix_hydrolase"/>
</dbReference>
<evidence type="ECO:0000256" key="11">
    <source>
        <dbReference type="ARBA" id="ARBA00036904"/>
    </source>
</evidence>
<sequence length="131" mass="14678">MTKIVHVAVGVIKQEDKFFLTKRLAASHQGGKWEFPGGKVEENETVHQALHRELKEEVAIETLTCTSLMQISHDYGDKKVLLDVFVVDNFTGEAKALEGQQSGWFTLAEFSGLNFPAANQAIIDQLQKNYQ</sequence>
<feature type="binding site" evidence="17">
    <location>
        <position position="23"/>
    </location>
    <ligand>
        <name>8-oxo-dGTP</name>
        <dbReference type="ChEBI" id="CHEBI:77896"/>
    </ligand>
</feature>
<dbReference type="KEGG" id="cber:B5D82_00450"/>
<evidence type="ECO:0000256" key="13">
    <source>
        <dbReference type="ARBA" id="ARBA00040794"/>
    </source>
</evidence>
<dbReference type="GO" id="GO:0044716">
    <property type="term" value="F:8-oxo-GDP phosphatase activity"/>
    <property type="evidence" value="ECO:0007669"/>
    <property type="project" value="TreeGrafter"/>
</dbReference>
<evidence type="ECO:0000256" key="7">
    <source>
        <dbReference type="ARBA" id="ARBA00022801"/>
    </source>
</evidence>
<gene>
    <name evidence="20" type="ORF">B5D82_00450</name>
</gene>
<evidence type="ECO:0000256" key="10">
    <source>
        <dbReference type="ARBA" id="ARBA00035861"/>
    </source>
</evidence>
<keyword evidence="9" id="KW-0234">DNA repair</keyword>
<keyword evidence="7 20" id="KW-0378">Hydrolase</keyword>
<feature type="binding site" evidence="18">
    <location>
        <position position="37"/>
    </location>
    <ligand>
        <name>Mg(2+)</name>
        <dbReference type="ChEBI" id="CHEBI:18420"/>
    </ligand>
</feature>
<evidence type="ECO:0000256" key="12">
    <source>
        <dbReference type="ARBA" id="ARBA00038905"/>
    </source>
</evidence>
<evidence type="ECO:0000259" key="19">
    <source>
        <dbReference type="PROSITE" id="PS51462"/>
    </source>
</evidence>
<keyword evidence="21" id="KW-1185">Reference proteome</keyword>
<dbReference type="EMBL" id="CP020465">
    <property type="protein sequence ID" value="ASP46376.1"/>
    <property type="molecule type" value="Genomic_DNA"/>
</dbReference>
<evidence type="ECO:0000256" key="16">
    <source>
        <dbReference type="ARBA" id="ARBA00042798"/>
    </source>
</evidence>
<dbReference type="InterPro" id="IPR003561">
    <property type="entry name" value="Mutator_MutT"/>
</dbReference>
<dbReference type="SUPFAM" id="SSF55811">
    <property type="entry name" value="Nudix"/>
    <property type="match status" value="1"/>
</dbReference>
<keyword evidence="4" id="KW-0235">DNA replication</keyword>
<dbReference type="InterPro" id="IPR000086">
    <property type="entry name" value="NUDIX_hydrolase_dom"/>
</dbReference>
<keyword evidence="8 18" id="KW-0460">Magnesium</keyword>
<evidence type="ECO:0000256" key="3">
    <source>
        <dbReference type="ARBA" id="ARBA00022457"/>
    </source>
</evidence>
<dbReference type="PROSITE" id="PS51462">
    <property type="entry name" value="NUDIX"/>
    <property type="match status" value="1"/>
</dbReference>
<organism evidence="20 21">
    <name type="scientific">Cognaticolwellia beringensis</name>
    <dbReference type="NCBI Taxonomy" id="1967665"/>
    <lineage>
        <taxon>Bacteria</taxon>
        <taxon>Pseudomonadati</taxon>
        <taxon>Pseudomonadota</taxon>
        <taxon>Gammaproteobacteria</taxon>
        <taxon>Alteromonadales</taxon>
        <taxon>Colwelliaceae</taxon>
        <taxon>Cognaticolwellia</taxon>
    </lineage>
</organism>
<dbReference type="GO" id="GO:0006281">
    <property type="term" value="P:DNA repair"/>
    <property type="evidence" value="ECO:0007669"/>
    <property type="project" value="UniProtKB-KW"/>
</dbReference>
<feature type="binding site" evidence="18">
    <location>
        <position position="57"/>
    </location>
    <ligand>
        <name>Mg(2+)</name>
        <dbReference type="ChEBI" id="CHEBI:18420"/>
    </ligand>
</feature>
<dbReference type="GO" id="GO:0008413">
    <property type="term" value="F:8-oxo-7,8-dihydroguanosine triphosphate pyrophosphatase activity"/>
    <property type="evidence" value="ECO:0007669"/>
    <property type="project" value="InterPro"/>
</dbReference>
<evidence type="ECO:0000256" key="14">
    <source>
        <dbReference type="ARBA" id="ARBA00041592"/>
    </source>
</evidence>
<keyword evidence="3" id="KW-0515">Mutator protein</keyword>
<protein>
    <recommendedName>
        <fullName evidence="13">8-oxo-dGTP diphosphatase</fullName>
        <ecNumber evidence="12">3.6.1.55</ecNumber>
    </recommendedName>
    <alternativeName>
        <fullName evidence="16">7,8-dihydro-8-oxoguanine-triphosphatase</fullName>
    </alternativeName>
    <alternativeName>
        <fullName evidence="15">Mutator protein MutT</fullName>
    </alternativeName>
    <alternativeName>
        <fullName evidence="14">dGTP pyrophosphohydrolase</fullName>
    </alternativeName>
</protein>
<dbReference type="Gene3D" id="3.90.79.10">
    <property type="entry name" value="Nucleoside Triphosphate Pyrophosphohydrolase"/>
    <property type="match status" value="1"/>
</dbReference>
<dbReference type="PANTHER" id="PTHR47707">
    <property type="entry name" value="8-OXO-DGTP DIPHOSPHATASE"/>
    <property type="match status" value="1"/>
</dbReference>
<dbReference type="InterPro" id="IPR029119">
    <property type="entry name" value="MutY_C"/>
</dbReference>
<dbReference type="CDD" id="cd03425">
    <property type="entry name" value="NUDIX_MutT_NudA_like"/>
    <property type="match status" value="1"/>
</dbReference>
<evidence type="ECO:0000256" key="1">
    <source>
        <dbReference type="ARBA" id="ARBA00001946"/>
    </source>
</evidence>
<evidence type="ECO:0000256" key="15">
    <source>
        <dbReference type="ARBA" id="ARBA00041979"/>
    </source>
</evidence>
<evidence type="ECO:0000256" key="18">
    <source>
        <dbReference type="PIRSR" id="PIRSR603561-2"/>
    </source>
</evidence>
<feature type="binding site" evidence="17">
    <location>
        <begin position="34"/>
        <end position="37"/>
    </location>
    <ligand>
        <name>8-oxo-dGTP</name>
        <dbReference type="ChEBI" id="CHEBI:77896"/>
    </ligand>
</feature>
<dbReference type="FunFam" id="3.90.79.10:FF:000014">
    <property type="entry name" value="8-oxo-dGTP diphosphatase MutT"/>
    <property type="match status" value="1"/>
</dbReference>
<dbReference type="AlphaFoldDB" id="A0A222G364"/>
<evidence type="ECO:0000313" key="20">
    <source>
        <dbReference type="EMBL" id="ASP46376.1"/>
    </source>
</evidence>
<proteinExistence type="inferred from homology"/>
<feature type="binding site" evidence="17">
    <location>
        <position position="119"/>
    </location>
    <ligand>
        <name>8-oxo-dGTP</name>
        <dbReference type="ChEBI" id="CHEBI:77896"/>
    </ligand>
</feature>
<comment type="similarity">
    <text evidence="2">Belongs to the Nudix hydrolase family.</text>
</comment>
<comment type="catalytic activity">
    <reaction evidence="10">
        <text>8-oxo-dGTP + H2O = 8-oxo-dGMP + diphosphate + H(+)</text>
        <dbReference type="Rhea" id="RHEA:31575"/>
        <dbReference type="ChEBI" id="CHEBI:15377"/>
        <dbReference type="ChEBI" id="CHEBI:15378"/>
        <dbReference type="ChEBI" id="CHEBI:33019"/>
        <dbReference type="ChEBI" id="CHEBI:63224"/>
        <dbReference type="ChEBI" id="CHEBI:77896"/>
        <dbReference type="EC" id="3.6.1.55"/>
    </reaction>
</comment>
<feature type="binding site" evidence="17">
    <location>
        <position position="28"/>
    </location>
    <ligand>
        <name>8-oxo-dGTP</name>
        <dbReference type="ChEBI" id="CHEBI:77896"/>
    </ligand>
</feature>
<accession>A0A222G364</accession>
<comment type="cofactor">
    <cofactor evidence="1 18">
        <name>Mg(2+)</name>
        <dbReference type="ChEBI" id="CHEBI:18420"/>
    </cofactor>
</comment>
<dbReference type="GO" id="GO:0044715">
    <property type="term" value="F:8-oxo-dGDP phosphatase activity"/>
    <property type="evidence" value="ECO:0007669"/>
    <property type="project" value="TreeGrafter"/>
</dbReference>
<dbReference type="GO" id="GO:0046872">
    <property type="term" value="F:metal ion binding"/>
    <property type="evidence" value="ECO:0007669"/>
    <property type="project" value="UniProtKB-KW"/>
</dbReference>
<feature type="domain" description="Nudix hydrolase" evidence="19">
    <location>
        <begin position="2"/>
        <end position="128"/>
    </location>
</feature>
<evidence type="ECO:0000256" key="8">
    <source>
        <dbReference type="ARBA" id="ARBA00022842"/>
    </source>
</evidence>
<evidence type="ECO:0000256" key="2">
    <source>
        <dbReference type="ARBA" id="ARBA00005582"/>
    </source>
</evidence>
<name>A0A222G364_9GAMM</name>
<dbReference type="Proteomes" id="UP000202259">
    <property type="component" value="Chromosome"/>
</dbReference>
<dbReference type="GO" id="GO:0006260">
    <property type="term" value="P:DNA replication"/>
    <property type="evidence" value="ECO:0007669"/>
    <property type="project" value="UniProtKB-KW"/>
</dbReference>
<dbReference type="PRINTS" id="PR00502">
    <property type="entry name" value="NUDIXFAMILY"/>
</dbReference>
<reference evidence="20 21" key="1">
    <citation type="submission" date="2017-08" db="EMBL/GenBank/DDBJ databases">
        <title>Complete genome of Colwellia sp. NB097-1, a psychrophile bacterium ioslated from Bering Sea.</title>
        <authorList>
            <person name="Chen X."/>
        </authorList>
    </citation>
    <scope>NUCLEOTIDE SEQUENCE [LARGE SCALE GENOMIC DNA]</scope>
    <source>
        <strain evidence="20 21">NB097-1</strain>
    </source>
</reference>
<evidence type="ECO:0000256" key="9">
    <source>
        <dbReference type="ARBA" id="ARBA00023204"/>
    </source>
</evidence>
<evidence type="ECO:0000313" key="21">
    <source>
        <dbReference type="Proteomes" id="UP000202259"/>
    </source>
</evidence>